<keyword evidence="6" id="KW-1185">Reference proteome</keyword>
<comment type="caution">
    <text evidence="5">The sequence shown here is derived from an EMBL/GenBank/DDBJ whole genome shotgun (WGS) entry which is preliminary data.</text>
</comment>
<dbReference type="Proteomes" id="UP001329430">
    <property type="component" value="Chromosome 1"/>
</dbReference>
<dbReference type="InterPro" id="IPR011333">
    <property type="entry name" value="SKP1/BTB/POZ_sf"/>
</dbReference>
<evidence type="ECO:0000256" key="1">
    <source>
        <dbReference type="ARBA" id="ARBA00004123"/>
    </source>
</evidence>
<feature type="domain" description="BTB" evidence="4">
    <location>
        <begin position="31"/>
        <end position="96"/>
    </location>
</feature>
<dbReference type="InterPro" id="IPR051095">
    <property type="entry name" value="Dros_DevTransReg"/>
</dbReference>
<dbReference type="InterPro" id="IPR000210">
    <property type="entry name" value="BTB/POZ_dom"/>
</dbReference>
<dbReference type="GO" id="GO:0005634">
    <property type="term" value="C:nucleus"/>
    <property type="evidence" value="ECO:0007669"/>
    <property type="project" value="UniProtKB-SubCell"/>
</dbReference>
<feature type="region of interest" description="Disordered" evidence="3">
    <location>
        <begin position="154"/>
        <end position="210"/>
    </location>
</feature>
<dbReference type="EMBL" id="JAVRBK010000001">
    <property type="protein sequence ID" value="KAK5650916.1"/>
    <property type="molecule type" value="Genomic_DNA"/>
</dbReference>
<dbReference type="SUPFAM" id="SSF54695">
    <property type="entry name" value="POZ domain"/>
    <property type="match status" value="1"/>
</dbReference>
<protein>
    <recommendedName>
        <fullName evidence="4">BTB domain-containing protein</fullName>
    </recommendedName>
</protein>
<dbReference type="GO" id="GO:0006357">
    <property type="term" value="P:regulation of transcription by RNA polymerase II"/>
    <property type="evidence" value="ECO:0007669"/>
    <property type="project" value="TreeGrafter"/>
</dbReference>
<evidence type="ECO:0000256" key="3">
    <source>
        <dbReference type="SAM" id="MobiDB-lite"/>
    </source>
</evidence>
<evidence type="ECO:0000256" key="2">
    <source>
        <dbReference type="ARBA" id="ARBA00023242"/>
    </source>
</evidence>
<name>A0AAN7ZXT0_9COLE</name>
<evidence type="ECO:0000313" key="6">
    <source>
        <dbReference type="Proteomes" id="UP001329430"/>
    </source>
</evidence>
<proteinExistence type="predicted"/>
<evidence type="ECO:0000259" key="4">
    <source>
        <dbReference type="PROSITE" id="PS50097"/>
    </source>
</evidence>
<evidence type="ECO:0000313" key="5">
    <source>
        <dbReference type="EMBL" id="KAK5650916.1"/>
    </source>
</evidence>
<comment type="subcellular location">
    <subcellularLocation>
        <location evidence="1">Nucleus</location>
    </subcellularLocation>
</comment>
<feature type="region of interest" description="Disordered" evidence="3">
    <location>
        <begin position="244"/>
        <end position="279"/>
    </location>
</feature>
<gene>
    <name evidence="5" type="ORF">RI129_001945</name>
</gene>
<organism evidence="5 6">
    <name type="scientific">Pyrocoelia pectoralis</name>
    <dbReference type="NCBI Taxonomy" id="417401"/>
    <lineage>
        <taxon>Eukaryota</taxon>
        <taxon>Metazoa</taxon>
        <taxon>Ecdysozoa</taxon>
        <taxon>Arthropoda</taxon>
        <taxon>Hexapoda</taxon>
        <taxon>Insecta</taxon>
        <taxon>Pterygota</taxon>
        <taxon>Neoptera</taxon>
        <taxon>Endopterygota</taxon>
        <taxon>Coleoptera</taxon>
        <taxon>Polyphaga</taxon>
        <taxon>Elateriformia</taxon>
        <taxon>Elateroidea</taxon>
        <taxon>Lampyridae</taxon>
        <taxon>Lampyrinae</taxon>
        <taxon>Pyrocoelia</taxon>
    </lineage>
</organism>
<dbReference type="Pfam" id="PF00651">
    <property type="entry name" value="BTB"/>
    <property type="match status" value="1"/>
</dbReference>
<accession>A0AAN7ZXT0</accession>
<dbReference type="Gene3D" id="2.20.25.240">
    <property type="match status" value="1"/>
</dbReference>
<reference evidence="5 6" key="1">
    <citation type="journal article" date="2024" name="Insects">
        <title>An Improved Chromosome-Level Genome Assembly of the Firefly Pyrocoelia pectoralis.</title>
        <authorList>
            <person name="Fu X."/>
            <person name="Meyer-Rochow V.B."/>
            <person name="Ballantyne L."/>
            <person name="Zhu X."/>
        </authorList>
    </citation>
    <scope>NUCLEOTIDE SEQUENCE [LARGE SCALE GENOMIC DNA]</scope>
    <source>
        <strain evidence="5">XCY_ONT2</strain>
    </source>
</reference>
<dbReference type="PANTHER" id="PTHR23110">
    <property type="entry name" value="BTB DOMAIN TRANSCRIPTION FACTOR"/>
    <property type="match status" value="1"/>
</dbReference>
<dbReference type="CDD" id="cd18315">
    <property type="entry name" value="BTB_POZ_BAB-like"/>
    <property type="match status" value="1"/>
</dbReference>
<dbReference type="PROSITE" id="PS50097">
    <property type="entry name" value="BTB"/>
    <property type="match status" value="1"/>
</dbReference>
<dbReference type="Gene3D" id="3.30.710.10">
    <property type="entry name" value="Potassium Channel Kv1.1, Chain A"/>
    <property type="match status" value="1"/>
</dbReference>
<feature type="compositionally biased region" description="Polar residues" evidence="3">
    <location>
        <begin position="258"/>
        <end position="275"/>
    </location>
</feature>
<keyword evidence="2" id="KW-0539">Nucleus</keyword>
<dbReference type="SMART" id="SM00225">
    <property type="entry name" value="BTB"/>
    <property type="match status" value="1"/>
</dbReference>
<feature type="compositionally biased region" description="Polar residues" evidence="3">
    <location>
        <begin position="166"/>
        <end position="197"/>
    </location>
</feature>
<dbReference type="AlphaFoldDB" id="A0AAN7ZXT0"/>
<dbReference type="PANTHER" id="PTHR23110:SF99">
    <property type="entry name" value="BROAD-COMPLEX CORE PROTEIN ISOFORM 6"/>
    <property type="match status" value="1"/>
</dbReference>
<sequence>MSSEQFSLCWDNFHRNMSMGMQSLLENEDLVDVTLAIEGRYLKAHKMVLSVCSPYFRELFQSNPCKHPIVFMKDVSYIVLMDLLQFMYQGEVQVAQENLPLFIKTAEALQIKGLTGDTEGQSNVEVEEIETATPEIVKYTHEKKTAVNRVKKFAGPASKRPKLSPIMSTPIKQTPVVSSASKFEVTSVNTNRDTSSEVIDDPANLKPEPNETIIEQSDGEMIQDSQIEQYADYANADDIADDSENFSIVDNGKDEPKASTSTDVGGSDNQDGTSSMKRHKRIKDRMRFIVDGFVYHNNLVSGNPPLRYLGCIENKKVGCHGRATLPLHGTSDQIKITQPHNHPPDSTAEEKYTFYKQLKAAVRSMESSTLKNVYETVAELYPKGAEELPFKSICSSLHRWRRDLSL</sequence>
<dbReference type="FunFam" id="3.30.710.10:FF:000036">
    <property type="entry name" value="Mod(Mdg4), isoform H"/>
    <property type="match status" value="1"/>
</dbReference>